<name>A0ABP3RSV8_9ACTN</name>
<dbReference type="PROSITE" id="PS00211">
    <property type="entry name" value="ABC_TRANSPORTER_1"/>
    <property type="match status" value="1"/>
</dbReference>
<keyword evidence="5" id="KW-0029">Amino-acid transport</keyword>
<dbReference type="PANTHER" id="PTHR43820">
    <property type="entry name" value="HIGH-AFFINITY BRANCHED-CHAIN AMINO ACID TRANSPORT ATP-BINDING PROTEIN LIVF"/>
    <property type="match status" value="1"/>
</dbReference>
<evidence type="ECO:0000256" key="1">
    <source>
        <dbReference type="ARBA" id="ARBA00005417"/>
    </source>
</evidence>
<dbReference type="InterPro" id="IPR052156">
    <property type="entry name" value="BCAA_Transport_ATP-bd_LivF"/>
</dbReference>
<dbReference type="CDD" id="cd03224">
    <property type="entry name" value="ABC_TM1139_LivF_branched"/>
    <property type="match status" value="1"/>
</dbReference>
<dbReference type="GO" id="GO:0005524">
    <property type="term" value="F:ATP binding"/>
    <property type="evidence" value="ECO:0007669"/>
    <property type="project" value="UniProtKB-KW"/>
</dbReference>
<keyword evidence="2" id="KW-0813">Transport</keyword>
<organism evidence="7 8">
    <name type="scientific">Sporichthya brevicatena</name>
    <dbReference type="NCBI Taxonomy" id="171442"/>
    <lineage>
        <taxon>Bacteria</taxon>
        <taxon>Bacillati</taxon>
        <taxon>Actinomycetota</taxon>
        <taxon>Actinomycetes</taxon>
        <taxon>Sporichthyales</taxon>
        <taxon>Sporichthyaceae</taxon>
        <taxon>Sporichthya</taxon>
    </lineage>
</organism>
<evidence type="ECO:0000259" key="6">
    <source>
        <dbReference type="PROSITE" id="PS50893"/>
    </source>
</evidence>
<proteinExistence type="inferred from homology"/>
<gene>
    <name evidence="7" type="ORF">GCM10009547_17230</name>
</gene>
<sequence>MLVLRDLTAGYGATTVLRKVNLIVPPGSVVALLGPNGAGKTTLLRAASGLLTPKSGSVLIDGHDVTGADPDRLMRRGVCHIPEGRGVFRSLTVRENLVTFSRPGEEEKAISSAVEAFPRLGERINQVAGTMSGGEQQMLALARAYVQKPRFVLLDEVSMGLAPKIVDEVFEFLALLANRGAALLLVEQYVARALDVADYVYLLNKGEVAFAGEPDELDADALAEQYVGSAAH</sequence>
<dbReference type="PROSITE" id="PS50893">
    <property type="entry name" value="ABC_TRANSPORTER_2"/>
    <property type="match status" value="1"/>
</dbReference>
<dbReference type="EMBL" id="BAAAHE010000013">
    <property type="protein sequence ID" value="GAA0615827.1"/>
    <property type="molecule type" value="Genomic_DNA"/>
</dbReference>
<dbReference type="SMART" id="SM00382">
    <property type="entry name" value="AAA"/>
    <property type="match status" value="1"/>
</dbReference>
<dbReference type="RefSeq" id="WP_344603649.1">
    <property type="nucleotide sequence ID" value="NZ_BAAAHE010000013.1"/>
</dbReference>
<dbReference type="Proteomes" id="UP001500957">
    <property type="component" value="Unassembled WGS sequence"/>
</dbReference>
<keyword evidence="4 7" id="KW-0067">ATP-binding</keyword>
<protein>
    <submittedName>
        <fullName evidence="7">ABC transporter ATP-binding protein</fullName>
    </submittedName>
</protein>
<dbReference type="InterPro" id="IPR003593">
    <property type="entry name" value="AAA+_ATPase"/>
</dbReference>
<evidence type="ECO:0000256" key="4">
    <source>
        <dbReference type="ARBA" id="ARBA00022840"/>
    </source>
</evidence>
<dbReference type="Gene3D" id="3.40.50.300">
    <property type="entry name" value="P-loop containing nucleotide triphosphate hydrolases"/>
    <property type="match status" value="1"/>
</dbReference>
<dbReference type="InterPro" id="IPR003439">
    <property type="entry name" value="ABC_transporter-like_ATP-bd"/>
</dbReference>
<evidence type="ECO:0000256" key="5">
    <source>
        <dbReference type="ARBA" id="ARBA00022970"/>
    </source>
</evidence>
<keyword evidence="8" id="KW-1185">Reference proteome</keyword>
<comment type="similarity">
    <text evidence="1">Belongs to the ABC transporter superfamily.</text>
</comment>
<dbReference type="PANTHER" id="PTHR43820:SF4">
    <property type="entry name" value="HIGH-AFFINITY BRANCHED-CHAIN AMINO ACID TRANSPORT ATP-BINDING PROTEIN LIVF"/>
    <property type="match status" value="1"/>
</dbReference>
<dbReference type="Pfam" id="PF00005">
    <property type="entry name" value="ABC_tran"/>
    <property type="match status" value="1"/>
</dbReference>
<dbReference type="InterPro" id="IPR027417">
    <property type="entry name" value="P-loop_NTPase"/>
</dbReference>
<evidence type="ECO:0000256" key="3">
    <source>
        <dbReference type="ARBA" id="ARBA00022741"/>
    </source>
</evidence>
<comment type="caution">
    <text evidence="7">The sequence shown here is derived from an EMBL/GenBank/DDBJ whole genome shotgun (WGS) entry which is preliminary data.</text>
</comment>
<accession>A0ABP3RSV8</accession>
<keyword evidence="3" id="KW-0547">Nucleotide-binding</keyword>
<reference evidence="8" key="1">
    <citation type="journal article" date="2019" name="Int. J. Syst. Evol. Microbiol.">
        <title>The Global Catalogue of Microorganisms (GCM) 10K type strain sequencing project: providing services to taxonomists for standard genome sequencing and annotation.</title>
        <authorList>
            <consortium name="The Broad Institute Genomics Platform"/>
            <consortium name="The Broad Institute Genome Sequencing Center for Infectious Disease"/>
            <person name="Wu L."/>
            <person name="Ma J."/>
        </authorList>
    </citation>
    <scope>NUCLEOTIDE SEQUENCE [LARGE SCALE GENOMIC DNA]</scope>
    <source>
        <strain evidence="8">JCM 10671</strain>
    </source>
</reference>
<dbReference type="SUPFAM" id="SSF52540">
    <property type="entry name" value="P-loop containing nucleoside triphosphate hydrolases"/>
    <property type="match status" value="1"/>
</dbReference>
<evidence type="ECO:0000313" key="7">
    <source>
        <dbReference type="EMBL" id="GAA0615827.1"/>
    </source>
</evidence>
<evidence type="ECO:0000313" key="8">
    <source>
        <dbReference type="Proteomes" id="UP001500957"/>
    </source>
</evidence>
<evidence type="ECO:0000256" key="2">
    <source>
        <dbReference type="ARBA" id="ARBA00022448"/>
    </source>
</evidence>
<feature type="domain" description="ABC transporter" evidence="6">
    <location>
        <begin position="2"/>
        <end position="230"/>
    </location>
</feature>
<dbReference type="InterPro" id="IPR017871">
    <property type="entry name" value="ABC_transporter-like_CS"/>
</dbReference>